<evidence type="ECO:0000313" key="2">
    <source>
        <dbReference type="EMBL" id="MCL6268475.1"/>
    </source>
</evidence>
<accession>A0ABT0PAS0</accession>
<dbReference type="EMBL" id="JAMFLX010000001">
    <property type="protein sequence ID" value="MCL6268475.1"/>
    <property type="molecule type" value="Genomic_DNA"/>
</dbReference>
<comment type="caution">
    <text evidence="2">The sequence shown here is derived from an EMBL/GenBank/DDBJ whole genome shotgun (WGS) entry which is preliminary data.</text>
</comment>
<dbReference type="Proteomes" id="UP001203338">
    <property type="component" value="Unassembled WGS sequence"/>
</dbReference>
<gene>
    <name evidence="2" type="ORF">M3P05_00730</name>
</gene>
<feature type="region of interest" description="Disordered" evidence="1">
    <location>
        <begin position="111"/>
        <end position="167"/>
    </location>
</feature>
<organism evidence="2 3">
    <name type="scientific">Parendozoicomonas callyspongiae</name>
    <dbReference type="NCBI Taxonomy" id="2942213"/>
    <lineage>
        <taxon>Bacteria</taxon>
        <taxon>Pseudomonadati</taxon>
        <taxon>Pseudomonadota</taxon>
        <taxon>Gammaproteobacteria</taxon>
        <taxon>Oceanospirillales</taxon>
        <taxon>Endozoicomonadaceae</taxon>
        <taxon>Parendozoicomonas</taxon>
    </lineage>
</organism>
<evidence type="ECO:0000313" key="3">
    <source>
        <dbReference type="Proteomes" id="UP001203338"/>
    </source>
</evidence>
<proteinExistence type="predicted"/>
<dbReference type="RefSeq" id="WP_249697309.1">
    <property type="nucleotide sequence ID" value="NZ_JAMFLX010000001.1"/>
</dbReference>
<sequence>MQQPPSSDQFNGMRLSSFRQYCATHETPFQREKLGDHPLWTTSDGKIVWLKVVKPQNQVARHELQTCTLEEYCQKPLIQRGVVQLDRYYSPQKPDTPILKRRARVLQQINSYSISHIPPRRQQPSLAQRSSRPHTPGRQENTNIKPVPAASQQRTIPTPGQHQSHPQKLRLIERVSEIAYGDMDERVGLFLRRAAREIPEDSEQTQNRWFGMNASGHLVMTKSSWLSWLPFIFKNQDIKRFIKHYAPALARRVQRNNLIRQSYNLPPIHIQVPEQEHHCHAEVLQKQLLAISELTNKDFKSLLHRNMRSTAQLLFHYQDSSDSLPPAVKQKVKQTCHLISDWMQCASPSEHRLIIDLYMHEISQMCHDPTVRAHCPGIATGILKAAPQLLQRQIQGNRNQTSDEID</sequence>
<reference evidence="2 3" key="1">
    <citation type="submission" date="2022-05" db="EMBL/GenBank/DDBJ databases">
        <authorList>
            <person name="Park J.-S."/>
        </authorList>
    </citation>
    <scope>NUCLEOTIDE SEQUENCE [LARGE SCALE GENOMIC DNA]</scope>
    <source>
        <strain evidence="2 3">2012CJ34-2</strain>
    </source>
</reference>
<evidence type="ECO:0000256" key="1">
    <source>
        <dbReference type="SAM" id="MobiDB-lite"/>
    </source>
</evidence>
<protein>
    <submittedName>
        <fullName evidence="2">Uncharacterized protein</fullName>
    </submittedName>
</protein>
<name>A0ABT0PAS0_9GAMM</name>
<keyword evidence="3" id="KW-1185">Reference proteome</keyword>
<feature type="compositionally biased region" description="Polar residues" evidence="1">
    <location>
        <begin position="138"/>
        <end position="166"/>
    </location>
</feature>